<feature type="region of interest" description="Disordered" evidence="10">
    <location>
        <begin position="304"/>
        <end position="398"/>
    </location>
</feature>
<keyword evidence="5 11" id="KW-0812">Transmembrane</keyword>
<dbReference type="InterPro" id="IPR000425">
    <property type="entry name" value="MIP"/>
</dbReference>
<comment type="subcellular location">
    <subcellularLocation>
        <location evidence="1">Membrane</location>
        <topology evidence="1">Multi-pass membrane protein</topology>
    </subcellularLocation>
</comment>
<evidence type="ECO:0000256" key="4">
    <source>
        <dbReference type="ARBA" id="ARBA00022617"/>
    </source>
</evidence>
<proteinExistence type="inferred from homology"/>
<dbReference type="CDD" id="cd01040">
    <property type="entry name" value="Mb-like"/>
    <property type="match status" value="1"/>
</dbReference>
<dbReference type="InterPro" id="IPR023271">
    <property type="entry name" value="Aquaporin-like"/>
</dbReference>
<evidence type="ECO:0000256" key="11">
    <source>
        <dbReference type="SAM" id="Phobius"/>
    </source>
</evidence>
<sequence>MSSTYEDHSCSCSGITSSRNWHMAMSELLGTFLLVSLGLSAAATAALSAPATAQLGSGLALVVALYVTMGASGGHINPAVSTALFAVKRMSLADFLLYQTAQYTGGLLAAALVCCFFYPPLLDFETAKIASSAVAGNAGNITEAAANVASTFAAHSAAEQMEAIYVTHAHQSVSLWRALSSEVFATGSFILAVRGITDNRNAGPPLYLQPPMIAATVLALTLCTAPLSGCSLNPARDLPSRIVVAVFQLAVDGCTTGLFSLGGSSSFVAPLIGPYLGAAVGSWLYELCITRGLKASLAAANDQLQRESDGKIDPKDDLEDSDDLKETRPNGDSDNLDSSEGPDPNPNAADSKRRRQQPRKRVATKDTELSLLESSEGKSRDHRDKHDQRNNSSLTATSDNVDRRCLHHCQSSRRNGRFELLSMTAAPVSAAEVMAASCSEVDRSAAQPAEAHQQQNKQHCRHGNSDPSSGIWCTSGGLRPRRAAAIQQAKLVAEAVLVVLRQELEVLALNNAAVGKVSPNRAHHGQLQLRLMQVPVAVVDEPTALQQNRRHAILIRNASQHAKRFKPGNVEGLMRLQVEQEALHLEGVLRVAVDGRVSIGVEVPQRRGEQHAAVVGVRQQQQPGRPHRAVPASQRHPGRFVDVFFAGSAFLVLLIIAAVAVAGHPVECGHRRWLQERWRRVRDAEEEAELDNGCARIRRSFLGGTRRVLQIGAAEAGGQRDDFSAGGPGGGLCQGSAADQIAVNLDAAGQASPDLVFAADVESSKAEDNMKTRIPQPMEVNSRPSTRESGLDLTAPSLAACSRSSSSCLFILVLRPNRIRSSSLGGDAGSVRMLTSKISCLSLRTIKQLESRQRSSNSIGSRRRSCRSRCQLLLASRWHQTAQSMLQNGLPEFEPATTSSAGTSDAKIGSCPILQSAAVAARAACPAPRRRPGPCDRLPVGQRSQAGGAESWRVAAALQHHGTVAADWDSQGALQLFLRLFLRLDGLLAFKSERFSSAVLGEAQQLFEMYPEVQSMFSQFRGKTAKSADYIAYSKSSRTSGGDSETSAESLRLIGESHRRRGSLNKVLMSVLEERLRGQVFAEHRHSNSLNREHSLLSASSGNRAQDSRRAARAAPTSLSHGRTNHLKQPAAGRCPPPARKDPTPDHRVEARQSVGGVQRLNGILRVANSQPELDAIVPGHSSSQLVAPSDRFGRSGQQVESFSSGPCIALSSRQASATVLAMIDTQSSAFTSGTRPKPPGFREEPPVSEARAPTAKPEATAAALPPLLPPAILEPLLLRHAATAEERQLIRRDCARTDRLRKTINYGSATAVAQSYWSCHATL</sequence>
<dbReference type="PANTHER" id="PTHR43829:SF9">
    <property type="entry name" value="AQUAPORIN-9"/>
    <property type="match status" value="1"/>
</dbReference>
<feature type="transmembrane region" description="Helical" evidence="11">
    <location>
        <begin position="95"/>
        <end position="119"/>
    </location>
</feature>
<evidence type="ECO:0000313" key="13">
    <source>
        <dbReference type="WBParaSite" id="maker-uti_cns_0010661-snap-gene-0.4-mRNA-1"/>
    </source>
</evidence>
<dbReference type="Proteomes" id="UP000095280">
    <property type="component" value="Unplaced"/>
</dbReference>
<evidence type="ECO:0000256" key="9">
    <source>
        <dbReference type="ARBA" id="ARBA00023136"/>
    </source>
</evidence>
<feature type="transmembrane region" description="Helical" evidence="11">
    <location>
        <begin position="242"/>
        <end position="261"/>
    </location>
</feature>
<comment type="similarity">
    <text evidence="2">Belongs to the MIP/aquaporin (TC 1.A.8) family.</text>
</comment>
<feature type="compositionally biased region" description="Basic and acidic residues" evidence="10">
    <location>
        <begin position="304"/>
        <end position="315"/>
    </location>
</feature>
<dbReference type="SUPFAM" id="SSF81338">
    <property type="entry name" value="Aquaporin-like"/>
    <property type="match status" value="1"/>
</dbReference>
<organism evidence="12 13">
    <name type="scientific">Macrostomum lignano</name>
    <dbReference type="NCBI Taxonomy" id="282301"/>
    <lineage>
        <taxon>Eukaryota</taxon>
        <taxon>Metazoa</taxon>
        <taxon>Spiralia</taxon>
        <taxon>Lophotrochozoa</taxon>
        <taxon>Platyhelminthes</taxon>
        <taxon>Rhabditophora</taxon>
        <taxon>Macrostomorpha</taxon>
        <taxon>Macrostomida</taxon>
        <taxon>Macrostomidae</taxon>
        <taxon>Macrostomum</taxon>
    </lineage>
</organism>
<dbReference type="GO" id="GO:0015254">
    <property type="term" value="F:glycerol channel activity"/>
    <property type="evidence" value="ECO:0007669"/>
    <property type="project" value="TreeGrafter"/>
</dbReference>
<accession>A0A1I8I8T9</accession>
<feature type="compositionally biased region" description="Basic and acidic residues" evidence="10">
    <location>
        <begin position="1085"/>
        <end position="1095"/>
    </location>
</feature>
<feature type="region of interest" description="Disordered" evidence="10">
    <location>
        <begin position="1085"/>
        <end position="1150"/>
    </location>
</feature>
<keyword evidence="4" id="KW-0349">Heme</keyword>
<dbReference type="GO" id="GO:0005886">
    <property type="term" value="C:plasma membrane"/>
    <property type="evidence" value="ECO:0007669"/>
    <property type="project" value="TreeGrafter"/>
</dbReference>
<evidence type="ECO:0000256" key="7">
    <source>
        <dbReference type="ARBA" id="ARBA00022989"/>
    </source>
</evidence>
<keyword evidence="6" id="KW-0479">Metal-binding</keyword>
<name>A0A1I8I8T9_9PLAT</name>
<reference evidence="13" key="1">
    <citation type="submission" date="2016-11" db="UniProtKB">
        <authorList>
            <consortium name="WormBaseParasite"/>
        </authorList>
    </citation>
    <scope>IDENTIFICATION</scope>
</reference>
<keyword evidence="8" id="KW-0408">Iron</keyword>
<feature type="transmembrane region" description="Helical" evidence="11">
    <location>
        <begin position="28"/>
        <end position="49"/>
    </location>
</feature>
<feature type="compositionally biased region" description="Basic and acidic residues" evidence="10">
    <location>
        <begin position="1139"/>
        <end position="1150"/>
    </location>
</feature>
<dbReference type="InterPro" id="IPR050363">
    <property type="entry name" value="MIP/Aquaporin"/>
</dbReference>
<dbReference type="Gene3D" id="1.20.1080.10">
    <property type="entry name" value="Glycerol uptake facilitator protein"/>
    <property type="match status" value="1"/>
</dbReference>
<evidence type="ECO:0000256" key="1">
    <source>
        <dbReference type="ARBA" id="ARBA00004141"/>
    </source>
</evidence>
<dbReference type="PANTHER" id="PTHR43829">
    <property type="entry name" value="AQUAPORIN OR AQUAGLYCEROPORIN RELATED"/>
    <property type="match status" value="1"/>
</dbReference>
<keyword evidence="9 11" id="KW-0472">Membrane</keyword>
<evidence type="ECO:0000256" key="10">
    <source>
        <dbReference type="SAM" id="MobiDB-lite"/>
    </source>
</evidence>
<dbReference type="GO" id="GO:0015250">
    <property type="term" value="F:water channel activity"/>
    <property type="evidence" value="ECO:0007669"/>
    <property type="project" value="TreeGrafter"/>
</dbReference>
<evidence type="ECO:0000256" key="8">
    <source>
        <dbReference type="ARBA" id="ARBA00023004"/>
    </source>
</evidence>
<feature type="transmembrane region" description="Helical" evidence="11">
    <location>
        <begin position="643"/>
        <end position="662"/>
    </location>
</feature>
<feature type="compositionally biased region" description="Basic residues" evidence="10">
    <location>
        <begin position="352"/>
        <end position="362"/>
    </location>
</feature>
<feature type="region of interest" description="Disordered" evidence="10">
    <location>
        <begin position="1229"/>
        <end position="1258"/>
    </location>
</feature>
<dbReference type="Pfam" id="PF00230">
    <property type="entry name" value="MIP"/>
    <property type="match status" value="1"/>
</dbReference>
<feature type="transmembrane region" description="Helical" evidence="11">
    <location>
        <begin position="55"/>
        <end position="74"/>
    </location>
</feature>
<protein>
    <submittedName>
        <fullName evidence="13">Aquaporin</fullName>
    </submittedName>
</protein>
<evidence type="ECO:0000256" key="5">
    <source>
        <dbReference type="ARBA" id="ARBA00022692"/>
    </source>
</evidence>
<keyword evidence="12" id="KW-1185">Reference proteome</keyword>
<evidence type="ECO:0000256" key="2">
    <source>
        <dbReference type="ARBA" id="ARBA00006175"/>
    </source>
</evidence>
<evidence type="ECO:0000256" key="6">
    <source>
        <dbReference type="ARBA" id="ARBA00022723"/>
    </source>
</evidence>
<feature type="transmembrane region" description="Helical" evidence="11">
    <location>
        <begin position="212"/>
        <end position="230"/>
    </location>
</feature>
<feature type="transmembrane region" description="Helical" evidence="11">
    <location>
        <begin position="267"/>
        <end position="285"/>
    </location>
</feature>
<evidence type="ECO:0000313" key="12">
    <source>
        <dbReference type="Proteomes" id="UP000095280"/>
    </source>
</evidence>
<dbReference type="PRINTS" id="PR00783">
    <property type="entry name" value="MINTRINSICP"/>
</dbReference>
<keyword evidence="7 11" id="KW-1133">Transmembrane helix</keyword>
<evidence type="ECO:0000256" key="3">
    <source>
        <dbReference type="ARBA" id="ARBA00022448"/>
    </source>
</evidence>
<feature type="compositionally biased region" description="Basic and acidic residues" evidence="10">
    <location>
        <begin position="375"/>
        <end position="389"/>
    </location>
</feature>
<dbReference type="WBParaSite" id="maker-uti_cns_0010661-snap-gene-0.4-mRNA-1">
    <property type="protein sequence ID" value="maker-uti_cns_0010661-snap-gene-0.4-mRNA-1"/>
    <property type="gene ID" value="maker-uti_cns_0010661-snap-gene-0.4"/>
</dbReference>
<feature type="region of interest" description="Disordered" evidence="10">
    <location>
        <begin position="444"/>
        <end position="468"/>
    </location>
</feature>
<keyword evidence="3" id="KW-0813">Transport</keyword>
<dbReference type="InterPro" id="IPR044399">
    <property type="entry name" value="Mb-like_M"/>
</dbReference>
<dbReference type="GO" id="GO:0046872">
    <property type="term" value="F:metal ion binding"/>
    <property type="evidence" value="ECO:0007669"/>
    <property type="project" value="UniProtKB-KW"/>
</dbReference>